<dbReference type="Pfam" id="PF02803">
    <property type="entry name" value="Thiolase_C"/>
    <property type="match status" value="1"/>
</dbReference>
<dbReference type="GO" id="GO:0003988">
    <property type="term" value="F:acetyl-CoA C-acyltransferase activity"/>
    <property type="evidence" value="ECO:0007669"/>
    <property type="project" value="UniProtKB-EC"/>
</dbReference>
<name>A0A7K1FKX1_9ACTN</name>
<sequence>MRDVFVVDAVRTPIGRRRGGLAEVHPTDLGAAVLSELVDRSGVDADLVEDVIFGCVTQVGAQASNVARVAWLSAGLPVHVPGVVVDRRCGSGQQAVDFAANAIRAGQQDIVIAGGVESMSIVPIGSAARWGTEHGAGVAYGGAGWIAHHGDAEPSQFVAADEIARRWDVTREEMEAFAVESHRRAVHAIDAGYFDREIVPVAGVTRDEGPRRDTSSEKMAAMPPLLDGGLITAALSSQVSDAASALLLASQDAVEKYGLVPRARIVASAVVGSDPELILTGPITSTPKVLERAGLSMADIDLFECNEAFASVVLAWAQETKAPAERTNVNGGAISLGHPLGATGARLLTSVVHELERTGGRYGLVTMCEGGGTSNATVLERVS</sequence>
<dbReference type="PIRSF" id="PIRSF000429">
    <property type="entry name" value="Ac-CoA_Ac_transf"/>
    <property type="match status" value="1"/>
</dbReference>
<protein>
    <submittedName>
        <fullName evidence="8">Acetyl-CoA C-acyltransferase</fullName>
        <ecNumber evidence="8">2.3.1.16</ecNumber>
    </submittedName>
</protein>
<evidence type="ECO:0000313" key="9">
    <source>
        <dbReference type="Proteomes" id="UP000460221"/>
    </source>
</evidence>
<feature type="active site" description="Acyl-thioester intermediate" evidence="4">
    <location>
        <position position="89"/>
    </location>
</feature>
<dbReference type="InterPro" id="IPR016039">
    <property type="entry name" value="Thiolase-like"/>
</dbReference>
<dbReference type="Gene3D" id="3.40.47.10">
    <property type="match status" value="2"/>
</dbReference>
<dbReference type="EC" id="2.3.1.16" evidence="8"/>
<keyword evidence="2 5" id="KW-0808">Transferase</keyword>
<evidence type="ECO:0000256" key="4">
    <source>
        <dbReference type="PIRSR" id="PIRSR000429-1"/>
    </source>
</evidence>
<dbReference type="Proteomes" id="UP000460221">
    <property type="component" value="Unassembled WGS sequence"/>
</dbReference>
<evidence type="ECO:0000256" key="2">
    <source>
        <dbReference type="ARBA" id="ARBA00022679"/>
    </source>
</evidence>
<dbReference type="PROSITE" id="PS00737">
    <property type="entry name" value="THIOLASE_2"/>
    <property type="match status" value="1"/>
</dbReference>
<accession>A0A7K1FKX1</accession>
<dbReference type="CDD" id="cd00751">
    <property type="entry name" value="thiolase"/>
    <property type="match status" value="1"/>
</dbReference>
<feature type="domain" description="Thiolase N-terminal" evidence="6">
    <location>
        <begin position="4"/>
        <end position="251"/>
    </location>
</feature>
<keyword evidence="9" id="KW-1185">Reference proteome</keyword>
<comment type="similarity">
    <text evidence="1 5">Belongs to the thiolase-like superfamily. Thiolase family.</text>
</comment>
<feature type="active site" description="Proton acceptor" evidence="4">
    <location>
        <position position="368"/>
    </location>
</feature>
<evidence type="ECO:0000259" key="7">
    <source>
        <dbReference type="Pfam" id="PF02803"/>
    </source>
</evidence>
<evidence type="ECO:0000256" key="3">
    <source>
        <dbReference type="ARBA" id="ARBA00023315"/>
    </source>
</evidence>
<feature type="domain" description="Thiolase C-terminal" evidence="7">
    <location>
        <begin position="261"/>
        <end position="381"/>
    </location>
</feature>
<dbReference type="EMBL" id="WLYK01000002">
    <property type="protein sequence ID" value="MTD14039.1"/>
    <property type="molecule type" value="Genomic_DNA"/>
</dbReference>
<feature type="active site" description="Proton acceptor" evidence="4">
    <location>
        <position position="338"/>
    </location>
</feature>
<dbReference type="AlphaFoldDB" id="A0A7K1FKX1"/>
<proteinExistence type="inferred from homology"/>
<gene>
    <name evidence="8" type="ORF">GIS00_08790</name>
</gene>
<dbReference type="InterPro" id="IPR020613">
    <property type="entry name" value="Thiolase_CS"/>
</dbReference>
<dbReference type="PANTHER" id="PTHR43365">
    <property type="entry name" value="BLR7806 PROTEIN"/>
    <property type="match status" value="1"/>
</dbReference>
<evidence type="ECO:0000256" key="5">
    <source>
        <dbReference type="RuleBase" id="RU003557"/>
    </source>
</evidence>
<keyword evidence="3 5" id="KW-0012">Acyltransferase</keyword>
<evidence type="ECO:0000259" key="6">
    <source>
        <dbReference type="Pfam" id="PF00108"/>
    </source>
</evidence>
<dbReference type="PANTHER" id="PTHR43365:SF1">
    <property type="entry name" value="ACETYL-COA C-ACYLTRANSFERASE"/>
    <property type="match status" value="1"/>
</dbReference>
<dbReference type="Pfam" id="PF00108">
    <property type="entry name" value="Thiolase_N"/>
    <property type="match status" value="1"/>
</dbReference>
<dbReference type="NCBIfam" id="TIGR01930">
    <property type="entry name" value="AcCoA-C-Actrans"/>
    <property type="match status" value="1"/>
</dbReference>
<dbReference type="SUPFAM" id="SSF53901">
    <property type="entry name" value="Thiolase-like"/>
    <property type="match status" value="2"/>
</dbReference>
<evidence type="ECO:0000256" key="1">
    <source>
        <dbReference type="ARBA" id="ARBA00010982"/>
    </source>
</evidence>
<dbReference type="InterPro" id="IPR020616">
    <property type="entry name" value="Thiolase_N"/>
</dbReference>
<reference evidence="8 9" key="1">
    <citation type="submission" date="2019-11" db="EMBL/GenBank/DDBJ databases">
        <authorList>
            <person name="Jiang L.-Q."/>
        </authorList>
    </citation>
    <scope>NUCLEOTIDE SEQUENCE [LARGE SCALE GENOMIC DNA]</scope>
    <source>
        <strain evidence="8 9">YIM 132087</strain>
    </source>
</reference>
<dbReference type="RefSeq" id="WP_154768087.1">
    <property type="nucleotide sequence ID" value="NZ_WLYK01000002.1"/>
</dbReference>
<evidence type="ECO:0000313" key="8">
    <source>
        <dbReference type="EMBL" id="MTD14039.1"/>
    </source>
</evidence>
<dbReference type="InterPro" id="IPR020617">
    <property type="entry name" value="Thiolase_C"/>
</dbReference>
<organism evidence="8 9">
    <name type="scientific">Nakamurella alba</name>
    <dbReference type="NCBI Taxonomy" id="2665158"/>
    <lineage>
        <taxon>Bacteria</taxon>
        <taxon>Bacillati</taxon>
        <taxon>Actinomycetota</taxon>
        <taxon>Actinomycetes</taxon>
        <taxon>Nakamurellales</taxon>
        <taxon>Nakamurellaceae</taxon>
        <taxon>Nakamurella</taxon>
    </lineage>
</organism>
<comment type="caution">
    <text evidence="8">The sequence shown here is derived from an EMBL/GenBank/DDBJ whole genome shotgun (WGS) entry which is preliminary data.</text>
</comment>
<dbReference type="InterPro" id="IPR002155">
    <property type="entry name" value="Thiolase"/>
</dbReference>